<feature type="compositionally biased region" description="Polar residues" evidence="1">
    <location>
        <begin position="55"/>
        <end position="65"/>
    </location>
</feature>
<dbReference type="AlphaFoldDB" id="A0AAD4FBN7"/>
<dbReference type="Proteomes" id="UP001199106">
    <property type="component" value="Unassembled WGS sequence"/>
</dbReference>
<evidence type="ECO:0000313" key="2">
    <source>
        <dbReference type="EMBL" id="KAG9186455.1"/>
    </source>
</evidence>
<evidence type="ECO:0000313" key="3">
    <source>
        <dbReference type="Proteomes" id="UP001199106"/>
    </source>
</evidence>
<feature type="compositionally biased region" description="Polar residues" evidence="1">
    <location>
        <begin position="432"/>
        <end position="444"/>
    </location>
</feature>
<comment type="caution">
    <text evidence="2">The sequence shown here is derived from an EMBL/GenBank/DDBJ whole genome shotgun (WGS) entry which is preliminary data.</text>
</comment>
<reference evidence="2" key="1">
    <citation type="submission" date="2021-07" db="EMBL/GenBank/DDBJ databases">
        <title>Genome Resource of American Ginseng Black Spot Pathogen Alternaria panax.</title>
        <authorList>
            <person name="Qiu C."/>
            <person name="Wang W."/>
            <person name="Liu Z."/>
        </authorList>
    </citation>
    <scope>NUCLEOTIDE SEQUENCE</scope>
    <source>
        <strain evidence="2">BNCC115425</strain>
    </source>
</reference>
<feature type="region of interest" description="Disordered" evidence="1">
    <location>
        <begin position="330"/>
        <end position="361"/>
    </location>
</feature>
<gene>
    <name evidence="2" type="ORF">G6011_09563</name>
</gene>
<protein>
    <submittedName>
        <fullName evidence="2">Uncharacterized protein</fullName>
    </submittedName>
</protein>
<organism evidence="2 3">
    <name type="scientific">Alternaria panax</name>
    <dbReference type="NCBI Taxonomy" id="48097"/>
    <lineage>
        <taxon>Eukaryota</taxon>
        <taxon>Fungi</taxon>
        <taxon>Dikarya</taxon>
        <taxon>Ascomycota</taxon>
        <taxon>Pezizomycotina</taxon>
        <taxon>Dothideomycetes</taxon>
        <taxon>Pleosporomycetidae</taxon>
        <taxon>Pleosporales</taxon>
        <taxon>Pleosporineae</taxon>
        <taxon>Pleosporaceae</taxon>
        <taxon>Alternaria</taxon>
        <taxon>Alternaria sect. Panax</taxon>
    </lineage>
</organism>
<feature type="region of interest" description="Disordered" evidence="1">
    <location>
        <begin position="385"/>
        <end position="405"/>
    </location>
</feature>
<feature type="region of interest" description="Disordered" evidence="1">
    <location>
        <begin position="52"/>
        <end position="72"/>
    </location>
</feature>
<name>A0AAD4FBN7_9PLEO</name>
<feature type="region of interest" description="Disordered" evidence="1">
    <location>
        <begin position="432"/>
        <end position="451"/>
    </location>
</feature>
<dbReference type="EMBL" id="JAANER010000008">
    <property type="protein sequence ID" value="KAG9186455.1"/>
    <property type="molecule type" value="Genomic_DNA"/>
</dbReference>
<feature type="region of interest" description="Disordered" evidence="1">
    <location>
        <begin position="611"/>
        <end position="653"/>
    </location>
</feature>
<feature type="compositionally biased region" description="Polar residues" evidence="1">
    <location>
        <begin position="618"/>
        <end position="629"/>
    </location>
</feature>
<feature type="region of interest" description="Disordered" evidence="1">
    <location>
        <begin position="1"/>
        <end position="21"/>
    </location>
</feature>
<evidence type="ECO:0000256" key="1">
    <source>
        <dbReference type="SAM" id="MobiDB-lite"/>
    </source>
</evidence>
<proteinExistence type="predicted"/>
<sequence length="653" mass="73457">METNMFRRLPTPGPDGNEYERSCLSCLKKPKPTGEAPLDAPTTTLEASHAPFIQPDSNSASQQRPVSHEECSSSYQVMGEISPAENTDSRSDLARWMLGDALRLDYMCRISQLTDEIREVVDAPSRTSEKFGSLLPHYKQFIRTYNYHDGCNGFYAPMATFGKDCFLEKHGFDLPGDLELQHPHDNTTAQVLCASTDQLRIAMRSGVGLPNIPCIYIPKEEQAVQRTVEDFIEELQGWTHAKLEYQRFSRHMRDETHQASGKTNHKASGHMSVKGFCDRLEQRRTTESAQRLSVAGLPPYNFLDISGSKLEFHRRPPVLDDLNFHLLGRATARSDKTQQATSRKREAPANMGTDSDLATTHRKKTARFNNYTNDHGLHQYQSQWKTVTTAPDDSQPSRQDRQQYQHWPQLQTAATNITPAVCHDLRWDSLRQNSHPTTGTSSYPLSHETHTSSGSRVLSKALSYQRFYENDSTVARRAEIHNHFRGSLPPLPMTCRRCGRSDLDFMHLLKHQKSPYCLDLPAYKVVYAHVILELPLESIPQVLALFDAATHVVGMRYVFCGDRIQALLAECRDPSAWVRWFGRLPNFIWASAALDNYFGINSWPPPYPLGPPKASASDRISASVPSESLTEPEPAAADASNGDASNSSTVHDV</sequence>
<accession>A0AAD4FBN7</accession>
<keyword evidence="3" id="KW-1185">Reference proteome</keyword>
<feature type="compositionally biased region" description="Low complexity" evidence="1">
    <location>
        <begin position="635"/>
        <end position="653"/>
    </location>
</feature>